<gene>
    <name evidence="1" type="ORF">CUTER_06560</name>
</gene>
<accession>A0A0G3HD50</accession>
<sequence length="82" mass="9435">MVSWGVGRIKVMRLTEFARLLDDEFGPARGRWIADSHVLPRRGATASELVERGVDLKVIWEELCAEFDVPEERQLGRDRPGW</sequence>
<proteinExistence type="predicted"/>
<dbReference type="EMBL" id="CP011546">
    <property type="protein sequence ID" value="AKK11301.1"/>
    <property type="molecule type" value="Genomic_DNA"/>
</dbReference>
<reference evidence="1 2" key="1">
    <citation type="journal article" date="2015" name="Genome Announc.">
        <title>Virulence Factor Genes Detected in the Complete Genome Sequence of Corynebacterium uterequi DSM 45634, Isolated from the Uterus of a Maiden Mare.</title>
        <authorList>
            <person name="Ruckert C."/>
            <person name="Kriete M."/>
            <person name="Jaenicke S."/>
            <person name="Winkler A."/>
            <person name="Tauch A."/>
        </authorList>
    </citation>
    <scope>NUCLEOTIDE SEQUENCE [LARGE SCALE GENOMIC DNA]</scope>
    <source>
        <strain evidence="1 2">DSM 45634</strain>
    </source>
</reference>
<dbReference type="InterPro" id="IPR021408">
    <property type="entry name" value="DUF3046"/>
</dbReference>
<dbReference type="Proteomes" id="UP000035548">
    <property type="component" value="Chromosome"/>
</dbReference>
<evidence type="ECO:0000313" key="2">
    <source>
        <dbReference type="Proteomes" id="UP000035548"/>
    </source>
</evidence>
<organism evidence="1 2">
    <name type="scientific">Corynebacterium uterequi</name>
    <dbReference type="NCBI Taxonomy" id="1072256"/>
    <lineage>
        <taxon>Bacteria</taxon>
        <taxon>Bacillati</taxon>
        <taxon>Actinomycetota</taxon>
        <taxon>Actinomycetes</taxon>
        <taxon>Mycobacteriales</taxon>
        <taxon>Corynebacteriaceae</taxon>
        <taxon>Corynebacterium</taxon>
    </lineage>
</organism>
<dbReference type="AlphaFoldDB" id="A0A0G3HD50"/>
<name>A0A0G3HD50_9CORY</name>
<evidence type="ECO:0000313" key="1">
    <source>
        <dbReference type="EMBL" id="AKK11301.1"/>
    </source>
</evidence>
<reference evidence="2" key="2">
    <citation type="submission" date="2015-05" db="EMBL/GenBank/DDBJ databases">
        <title>Complete genome sequence of Corynebacterium uterequi DSM 45634, isolated from the uterus of a maiden mare.</title>
        <authorList>
            <person name="Ruckert C."/>
            <person name="Albersmeier A."/>
            <person name="Winkler A."/>
            <person name="Tauch A."/>
        </authorList>
    </citation>
    <scope>NUCLEOTIDE SEQUENCE [LARGE SCALE GENOMIC DNA]</scope>
    <source>
        <strain evidence="2">DSM 45634</strain>
    </source>
</reference>
<keyword evidence="2" id="KW-1185">Reference proteome</keyword>
<dbReference type="Pfam" id="PF11248">
    <property type="entry name" value="DUF3046"/>
    <property type="match status" value="1"/>
</dbReference>
<protein>
    <submittedName>
        <fullName evidence="1">Putative DUF3046 family protein</fullName>
    </submittedName>
</protein>
<dbReference type="STRING" id="1072256.CUTER_06560"/>
<dbReference type="KEGG" id="cut:CUTER_06560"/>
<dbReference type="PATRIC" id="fig|1072256.5.peg.1296"/>